<dbReference type="STRING" id="1149755.A0A2J6RNP7"/>
<evidence type="ECO:0000256" key="9">
    <source>
        <dbReference type="SAM" id="MobiDB-lite"/>
    </source>
</evidence>
<comment type="subcellular location">
    <subcellularLocation>
        <location evidence="1 8">Nucleus</location>
    </subcellularLocation>
</comment>
<keyword evidence="4 7" id="KW-0694">RNA-binding</keyword>
<evidence type="ECO:0000256" key="5">
    <source>
        <dbReference type="ARBA" id="ARBA00023187"/>
    </source>
</evidence>
<dbReference type="GO" id="GO:0006397">
    <property type="term" value="P:mRNA processing"/>
    <property type="evidence" value="ECO:0007669"/>
    <property type="project" value="UniProtKB-KW"/>
</dbReference>
<proteinExistence type="inferred from homology"/>
<evidence type="ECO:0000256" key="7">
    <source>
        <dbReference type="PROSITE-ProRule" id="PRU00176"/>
    </source>
</evidence>
<dbReference type="SUPFAM" id="SSF54928">
    <property type="entry name" value="RNA-binding domain, RBD"/>
    <property type="match status" value="2"/>
</dbReference>
<dbReference type="AlphaFoldDB" id="A0A2J6RNP7"/>
<evidence type="ECO:0000313" key="12">
    <source>
        <dbReference type="Proteomes" id="UP000235786"/>
    </source>
</evidence>
<dbReference type="PROSITE" id="PS50102">
    <property type="entry name" value="RRM"/>
    <property type="match status" value="3"/>
</dbReference>
<dbReference type="GO" id="GO:0005634">
    <property type="term" value="C:nucleus"/>
    <property type="evidence" value="ECO:0007669"/>
    <property type="project" value="UniProtKB-SubCell"/>
</dbReference>
<dbReference type="SMART" id="SM00360">
    <property type="entry name" value="RRM"/>
    <property type="match status" value="3"/>
</dbReference>
<dbReference type="NCBIfam" id="TIGR01642">
    <property type="entry name" value="U2AF_lg"/>
    <property type="match status" value="1"/>
</dbReference>
<accession>A0A2J6RNP7</accession>
<evidence type="ECO:0000259" key="10">
    <source>
        <dbReference type="PROSITE" id="PS50102"/>
    </source>
</evidence>
<evidence type="ECO:0000256" key="2">
    <source>
        <dbReference type="ARBA" id="ARBA00022664"/>
    </source>
</evidence>
<name>A0A2J6RNP7_HYAVF</name>
<evidence type="ECO:0000256" key="4">
    <source>
        <dbReference type="ARBA" id="ARBA00022884"/>
    </source>
</evidence>
<keyword evidence="12" id="KW-1185">Reference proteome</keyword>
<evidence type="ECO:0000313" key="11">
    <source>
        <dbReference type="EMBL" id="PMD40137.1"/>
    </source>
</evidence>
<evidence type="ECO:0000256" key="1">
    <source>
        <dbReference type="ARBA" id="ARBA00004123"/>
    </source>
</evidence>
<keyword evidence="2 8" id="KW-0507">mRNA processing</keyword>
<dbReference type="EMBL" id="KZ613946">
    <property type="protein sequence ID" value="PMD40137.1"/>
    <property type="molecule type" value="Genomic_DNA"/>
</dbReference>
<dbReference type="PANTHER" id="PTHR23139">
    <property type="entry name" value="RNA-BINDING PROTEIN"/>
    <property type="match status" value="1"/>
</dbReference>
<sequence>MNGDSYSSRGMAPSSSSTKVKQEDGATTDKQASTDSGRHGSSRDYPPSLHEMIDAATAANAAEIVTDAALDPQAIEVNVHHVAMREDRYSGRDRRGGGDREWDRDRGSSRRDARRDDDDRPPRRDNRDLFDDRRGGGGRRGGRGGERDEFGGRGGERKKSASPPPKKKEPTPDLTDIVSILDRKRRLTQWDIKPPGYENVTAEQAKLSGMFPLPGAPRQQPMDPSKLQAFMSQPSGSVTNAALKPSNSRQAKRLLIHNLPPSANEESLVNFFNLQLNGLNVIEGSDPCISAQISKDKSFALLEFKQATDATVALALDGITMEDDHMNGSANGDTKGLSIRRPKDYIVPAVTDETTYEPGVVSNVVVDTQNKILISNIPLYLTDEQVTELLISFGELKAFVLVKDASTEESRGIAFCEYVDPSATDIAVEGLNGMELGDKHLKVLRASIGHTQVSGLEMGVNAMSMLAGTTSQGLDEGRVLQLLNMVTPEELIDTEDYEEICEDVKEECEKYGKVLDMKVPRPTGGSRQSNGVGKIFVKFDTPESAGKALRALAGRKFADRTVVTTYFSEVSCETKSRGRWS</sequence>
<keyword evidence="6 8" id="KW-0539">Nucleus</keyword>
<keyword evidence="5 8" id="KW-0508">mRNA splicing</keyword>
<evidence type="ECO:0000256" key="8">
    <source>
        <dbReference type="RuleBase" id="RU364135"/>
    </source>
</evidence>
<dbReference type="GO" id="GO:0003723">
    <property type="term" value="F:RNA binding"/>
    <property type="evidence" value="ECO:0007669"/>
    <property type="project" value="UniProtKB-UniRule"/>
</dbReference>
<evidence type="ECO:0000256" key="3">
    <source>
        <dbReference type="ARBA" id="ARBA00022737"/>
    </source>
</evidence>
<feature type="domain" description="RRM" evidence="10">
    <location>
        <begin position="370"/>
        <end position="448"/>
    </location>
</feature>
<dbReference type="OrthoDB" id="10266058at2759"/>
<dbReference type="InterPro" id="IPR035979">
    <property type="entry name" value="RBD_domain_sf"/>
</dbReference>
<feature type="compositionally biased region" description="Polar residues" evidence="9">
    <location>
        <begin position="1"/>
        <end position="19"/>
    </location>
</feature>
<keyword evidence="3" id="KW-0677">Repeat</keyword>
<dbReference type="Proteomes" id="UP000235786">
    <property type="component" value="Unassembled WGS sequence"/>
</dbReference>
<organism evidence="11 12">
    <name type="scientific">Hyaloscypha variabilis (strain UAMH 11265 / GT02V1 / F)</name>
    <name type="common">Meliniomyces variabilis</name>
    <dbReference type="NCBI Taxonomy" id="1149755"/>
    <lineage>
        <taxon>Eukaryota</taxon>
        <taxon>Fungi</taxon>
        <taxon>Dikarya</taxon>
        <taxon>Ascomycota</taxon>
        <taxon>Pezizomycotina</taxon>
        <taxon>Leotiomycetes</taxon>
        <taxon>Helotiales</taxon>
        <taxon>Hyaloscyphaceae</taxon>
        <taxon>Hyaloscypha</taxon>
        <taxon>Hyaloscypha variabilis</taxon>
    </lineage>
</organism>
<dbReference type="InterPro" id="IPR003954">
    <property type="entry name" value="RRM_euk-type"/>
</dbReference>
<comment type="function">
    <text evidence="8">Necessary for the splicing of pre-mRNA.</text>
</comment>
<dbReference type="InterPro" id="IPR000504">
    <property type="entry name" value="RRM_dom"/>
</dbReference>
<feature type="compositionally biased region" description="Basic and acidic residues" evidence="9">
    <location>
        <begin position="143"/>
        <end position="159"/>
    </location>
</feature>
<feature type="region of interest" description="Disordered" evidence="9">
    <location>
        <begin position="1"/>
        <end position="53"/>
    </location>
</feature>
<dbReference type="FunFam" id="3.30.70.330:FF:000097">
    <property type="entry name" value="U2 snRNP auxiliary factor large subunit"/>
    <property type="match status" value="1"/>
</dbReference>
<feature type="domain" description="RRM" evidence="10">
    <location>
        <begin position="478"/>
        <end position="569"/>
    </location>
</feature>
<feature type="compositionally biased region" description="Basic and acidic residues" evidence="9">
    <location>
        <begin position="84"/>
        <end position="135"/>
    </location>
</feature>
<feature type="domain" description="RRM" evidence="10">
    <location>
        <begin position="252"/>
        <end position="344"/>
    </location>
</feature>
<gene>
    <name evidence="11" type="ORF">L207DRAFT_544698</name>
</gene>
<dbReference type="InterPro" id="IPR006529">
    <property type="entry name" value="U2AF_lg"/>
</dbReference>
<dbReference type="Pfam" id="PF00076">
    <property type="entry name" value="RRM_1"/>
    <property type="match status" value="2"/>
</dbReference>
<dbReference type="Gene3D" id="3.30.70.330">
    <property type="match status" value="3"/>
</dbReference>
<dbReference type="SMART" id="SM00361">
    <property type="entry name" value="RRM_1"/>
    <property type="match status" value="1"/>
</dbReference>
<evidence type="ECO:0000256" key="6">
    <source>
        <dbReference type="ARBA" id="ARBA00023242"/>
    </source>
</evidence>
<dbReference type="CDD" id="cd12231">
    <property type="entry name" value="RRM2_U2AF65"/>
    <property type="match status" value="1"/>
</dbReference>
<dbReference type="GO" id="GO:0008380">
    <property type="term" value="P:RNA splicing"/>
    <property type="evidence" value="ECO:0007669"/>
    <property type="project" value="UniProtKB-KW"/>
</dbReference>
<dbReference type="CDD" id="cd12232">
    <property type="entry name" value="RRM3_U2AF65"/>
    <property type="match status" value="1"/>
</dbReference>
<comment type="similarity">
    <text evidence="8">Belongs to the splicing factor SR family.</text>
</comment>
<feature type="region of interest" description="Disordered" evidence="9">
    <location>
        <begin position="84"/>
        <end position="176"/>
    </location>
</feature>
<protein>
    <recommendedName>
        <fullName evidence="8">Splicing factor U2AF subunit</fullName>
    </recommendedName>
    <alternativeName>
        <fullName evidence="8">U2 snRNP auxiliary factor large subunit</fullName>
    </alternativeName>
</protein>
<reference evidence="11 12" key="1">
    <citation type="submission" date="2016-04" db="EMBL/GenBank/DDBJ databases">
        <title>A degradative enzymes factory behind the ericoid mycorrhizal symbiosis.</title>
        <authorList>
            <consortium name="DOE Joint Genome Institute"/>
            <person name="Martino E."/>
            <person name="Morin E."/>
            <person name="Grelet G."/>
            <person name="Kuo A."/>
            <person name="Kohler A."/>
            <person name="Daghino S."/>
            <person name="Barry K."/>
            <person name="Choi C."/>
            <person name="Cichocki N."/>
            <person name="Clum A."/>
            <person name="Copeland A."/>
            <person name="Hainaut M."/>
            <person name="Haridas S."/>
            <person name="Labutti K."/>
            <person name="Lindquist E."/>
            <person name="Lipzen A."/>
            <person name="Khouja H.-R."/>
            <person name="Murat C."/>
            <person name="Ohm R."/>
            <person name="Olson A."/>
            <person name="Spatafora J."/>
            <person name="Veneault-Fourrey C."/>
            <person name="Henrissat B."/>
            <person name="Grigoriev I."/>
            <person name="Martin F."/>
            <person name="Perotto S."/>
        </authorList>
    </citation>
    <scope>NUCLEOTIDE SEQUENCE [LARGE SCALE GENOMIC DNA]</scope>
    <source>
        <strain evidence="11 12">F</strain>
    </source>
</reference>
<dbReference type="InterPro" id="IPR012677">
    <property type="entry name" value="Nucleotide-bd_a/b_plait_sf"/>
</dbReference>